<dbReference type="OrthoDB" id="276388at2759"/>
<protein>
    <submittedName>
        <fullName evidence="2">Uncharacterized protein LOC111296736</fullName>
    </submittedName>
</protein>
<organism evidence="1 2">
    <name type="scientific">Durio zibethinus</name>
    <name type="common">Durian</name>
    <dbReference type="NCBI Taxonomy" id="66656"/>
    <lineage>
        <taxon>Eukaryota</taxon>
        <taxon>Viridiplantae</taxon>
        <taxon>Streptophyta</taxon>
        <taxon>Embryophyta</taxon>
        <taxon>Tracheophyta</taxon>
        <taxon>Spermatophyta</taxon>
        <taxon>Magnoliopsida</taxon>
        <taxon>eudicotyledons</taxon>
        <taxon>Gunneridae</taxon>
        <taxon>Pentapetalae</taxon>
        <taxon>rosids</taxon>
        <taxon>malvids</taxon>
        <taxon>Malvales</taxon>
        <taxon>Malvaceae</taxon>
        <taxon>Helicteroideae</taxon>
        <taxon>Durio</taxon>
    </lineage>
</organism>
<reference evidence="2" key="1">
    <citation type="submission" date="2025-08" db="UniProtKB">
        <authorList>
            <consortium name="RefSeq"/>
        </authorList>
    </citation>
    <scope>IDENTIFICATION</scope>
    <source>
        <tissue evidence="2">Fruit stalk</tissue>
    </source>
</reference>
<sequence>MRSLLVPSSLIIPSLSQGSLPRFQSQPQHIGTASSHCGRYRASPFCLPFQSSFSFKAVCSHRSLAGAANASNEGAVPVINIEDFCEKDWSFLDSDELNSEQVKQNVDRIASAGNIDETSRVLVSIGSEGFVDHLVESSLCQLLLVVHDSIFVLAGIKEKYDEVKCWQGELIYVPEKWSPLDVIFLYFLPALPFKLDQIFVALAKRCSPGARLVISYPQGREVLEQQRKQFPDVIIANLPEKTTLQKVAADHSFEMTEFVDEPGFYLAVLKFTKANI</sequence>
<dbReference type="RefSeq" id="XP_022746912.1">
    <property type="nucleotide sequence ID" value="XM_022891177.1"/>
</dbReference>
<name>A0A6P5Z2S6_DURZI</name>
<dbReference type="GO" id="GO:0009507">
    <property type="term" value="C:chloroplast"/>
    <property type="evidence" value="ECO:0007669"/>
    <property type="project" value="TreeGrafter"/>
</dbReference>
<proteinExistence type="predicted"/>
<dbReference type="AlphaFoldDB" id="A0A6P5Z2S6"/>
<dbReference type="KEGG" id="dzi:111296736"/>
<keyword evidence="1" id="KW-1185">Reference proteome</keyword>
<dbReference type="PANTHER" id="PTHR37217">
    <property type="entry name" value="EXPRESSED PROTEIN"/>
    <property type="match status" value="1"/>
</dbReference>
<dbReference type="SUPFAM" id="SSF53335">
    <property type="entry name" value="S-adenosyl-L-methionine-dependent methyltransferases"/>
    <property type="match status" value="1"/>
</dbReference>
<dbReference type="GeneID" id="111296736"/>
<accession>A0A6P5Z2S6</accession>
<gene>
    <name evidence="2" type="primary">LOC111296736</name>
</gene>
<dbReference type="Proteomes" id="UP000515121">
    <property type="component" value="Unplaced"/>
</dbReference>
<evidence type="ECO:0000313" key="1">
    <source>
        <dbReference type="Proteomes" id="UP000515121"/>
    </source>
</evidence>
<dbReference type="InterPro" id="IPR029063">
    <property type="entry name" value="SAM-dependent_MTases_sf"/>
</dbReference>
<dbReference type="PANTHER" id="PTHR37217:SF1">
    <property type="entry name" value="EXPRESSED PROTEIN"/>
    <property type="match status" value="1"/>
</dbReference>
<evidence type="ECO:0000313" key="2">
    <source>
        <dbReference type="RefSeq" id="XP_022746912.1"/>
    </source>
</evidence>